<feature type="transmembrane region" description="Helical" evidence="1">
    <location>
        <begin position="54"/>
        <end position="76"/>
    </location>
</feature>
<reference evidence="2" key="1">
    <citation type="submission" date="2021-11" db="EMBL/GenBank/DDBJ databases">
        <title>Description of Mycoplasma bradburyaesp. nov.from sea birds: a tribute to a great mycoplasmologist.</title>
        <authorList>
            <person name="Ramirez A.S."/>
            <person name="Poveda C."/>
            <person name="Suarez-Perez A."/>
            <person name="Rosales R.S."/>
            <person name="Dijkman R."/>
            <person name="Feberwee A."/>
            <person name="Spergser J."/>
            <person name="Szostak M.P."/>
            <person name="Ressel L."/>
            <person name="Calabuig P."/>
            <person name="Catania S."/>
            <person name="Gobbo F."/>
            <person name="Timofte D."/>
            <person name="Poveda J.B."/>
        </authorList>
    </citation>
    <scope>NUCLEOTIDE SEQUENCE</scope>
    <source>
        <strain evidence="2">T264</strain>
    </source>
</reference>
<feature type="transmembrane region" description="Helical" evidence="1">
    <location>
        <begin position="97"/>
        <end position="124"/>
    </location>
</feature>
<feature type="transmembrane region" description="Helical" evidence="1">
    <location>
        <begin position="12"/>
        <end position="34"/>
    </location>
</feature>
<keyword evidence="1" id="KW-1133">Transmembrane helix</keyword>
<protein>
    <submittedName>
        <fullName evidence="2">Uncharacterized protein</fullName>
    </submittedName>
</protein>
<dbReference type="Proteomes" id="UP001216384">
    <property type="component" value="Unassembled WGS sequence"/>
</dbReference>
<keyword evidence="1" id="KW-0472">Membrane</keyword>
<gene>
    <name evidence="2" type="ORF">LNO71_03595</name>
</gene>
<comment type="caution">
    <text evidence="2">The sequence shown here is derived from an EMBL/GenBank/DDBJ whole genome shotgun (WGS) entry which is preliminary data.</text>
</comment>
<keyword evidence="1" id="KW-0812">Transmembrane</keyword>
<dbReference type="RefSeq" id="WP_272404097.1">
    <property type="nucleotide sequence ID" value="NZ_JAJHZP010000018.1"/>
</dbReference>
<name>A0AAW6HSM8_9MOLU</name>
<dbReference type="AlphaFoldDB" id="A0AAW6HSM8"/>
<proteinExistence type="predicted"/>
<organism evidence="2 3">
    <name type="scientific">Mycoplasma bradburyae</name>
    <dbReference type="NCBI Taxonomy" id="2963128"/>
    <lineage>
        <taxon>Bacteria</taxon>
        <taxon>Bacillati</taxon>
        <taxon>Mycoplasmatota</taxon>
        <taxon>Mollicutes</taxon>
        <taxon>Mycoplasmataceae</taxon>
        <taxon>Mycoplasma</taxon>
    </lineage>
</organism>
<feature type="transmembrane region" description="Helical" evidence="1">
    <location>
        <begin position="185"/>
        <end position="204"/>
    </location>
</feature>
<dbReference type="EMBL" id="JAJHZP010000018">
    <property type="protein sequence ID" value="MDC4183704.1"/>
    <property type="molecule type" value="Genomic_DNA"/>
</dbReference>
<evidence type="ECO:0000313" key="2">
    <source>
        <dbReference type="EMBL" id="MDC4183704.1"/>
    </source>
</evidence>
<sequence>MNNFKTIRISKTNLAIFLTFIATGFIVGATLFSLMLQSFKYENIYIGLDKEKVLISLILPVVFFFIFSVVSAGFLIKSKERYEFNENIKNNKKKQSFYLLLIELLQLLIWIGTILLLIFVFFPIGEDNKLFVSYKEFFGTSQEKTVNFDDIYALNASNKNSIAALKISIIQFASLASYHFNQASLAWWTFVYLILYLSIFLAYVKTGFFNKRYLALIPFTGLFNHLKEPSNSVKTQIVYSENLNNI</sequence>
<evidence type="ECO:0000256" key="1">
    <source>
        <dbReference type="SAM" id="Phobius"/>
    </source>
</evidence>
<evidence type="ECO:0000313" key="3">
    <source>
        <dbReference type="Proteomes" id="UP001216384"/>
    </source>
</evidence>
<accession>A0AAW6HSM8</accession>